<dbReference type="Gene3D" id="1.25.40.90">
    <property type="match status" value="1"/>
</dbReference>
<dbReference type="EMBL" id="CAJOBC010001099">
    <property type="protein sequence ID" value="CAF3655410.1"/>
    <property type="molecule type" value="Genomic_DNA"/>
</dbReference>
<dbReference type="GO" id="GO:0005543">
    <property type="term" value="F:phospholipid binding"/>
    <property type="evidence" value="ECO:0007669"/>
    <property type="project" value="TreeGrafter"/>
</dbReference>
<protein>
    <recommendedName>
        <fullName evidence="2">ENTH domain-containing protein</fullName>
    </recommendedName>
</protein>
<feature type="region of interest" description="Disordered" evidence="1">
    <location>
        <begin position="561"/>
        <end position="602"/>
    </location>
</feature>
<gene>
    <name evidence="3" type="ORF">GPM918_LOCUS6943</name>
    <name evidence="4" type="ORF">SRO942_LOCUS6943</name>
</gene>
<dbReference type="InterPro" id="IPR013809">
    <property type="entry name" value="ENTH"/>
</dbReference>
<evidence type="ECO:0000259" key="2">
    <source>
        <dbReference type="PROSITE" id="PS50942"/>
    </source>
</evidence>
<proteinExistence type="predicted"/>
<dbReference type="OrthoDB" id="4033880at2759"/>
<organism evidence="3 5">
    <name type="scientific">Didymodactylos carnosus</name>
    <dbReference type="NCBI Taxonomy" id="1234261"/>
    <lineage>
        <taxon>Eukaryota</taxon>
        <taxon>Metazoa</taxon>
        <taxon>Spiralia</taxon>
        <taxon>Gnathifera</taxon>
        <taxon>Rotifera</taxon>
        <taxon>Eurotatoria</taxon>
        <taxon>Bdelloidea</taxon>
        <taxon>Philodinida</taxon>
        <taxon>Philodinidae</taxon>
        <taxon>Didymodactylos</taxon>
    </lineage>
</organism>
<evidence type="ECO:0000313" key="3">
    <source>
        <dbReference type="EMBL" id="CAF0867960.1"/>
    </source>
</evidence>
<feature type="compositionally biased region" description="Basic and acidic residues" evidence="1">
    <location>
        <begin position="278"/>
        <end position="295"/>
    </location>
</feature>
<dbReference type="Proteomes" id="UP000663829">
    <property type="component" value="Unassembled WGS sequence"/>
</dbReference>
<dbReference type="PANTHER" id="PTHR12276">
    <property type="entry name" value="EPSIN/ENT-RELATED"/>
    <property type="match status" value="1"/>
</dbReference>
<dbReference type="FunFam" id="1.25.40.90:FF:000006">
    <property type="entry name" value="Clathrin interactor 1"/>
    <property type="match status" value="1"/>
</dbReference>
<dbReference type="GO" id="GO:0005768">
    <property type="term" value="C:endosome"/>
    <property type="evidence" value="ECO:0007669"/>
    <property type="project" value="TreeGrafter"/>
</dbReference>
<dbReference type="GO" id="GO:0005886">
    <property type="term" value="C:plasma membrane"/>
    <property type="evidence" value="ECO:0007669"/>
    <property type="project" value="TreeGrafter"/>
</dbReference>
<evidence type="ECO:0000313" key="5">
    <source>
        <dbReference type="Proteomes" id="UP000663829"/>
    </source>
</evidence>
<dbReference type="PROSITE" id="PS50942">
    <property type="entry name" value="ENTH"/>
    <property type="match status" value="1"/>
</dbReference>
<dbReference type="SMART" id="SM00273">
    <property type="entry name" value="ENTH"/>
    <property type="match status" value="1"/>
</dbReference>
<evidence type="ECO:0000256" key="1">
    <source>
        <dbReference type="SAM" id="MobiDB-lite"/>
    </source>
</evidence>
<dbReference type="SUPFAM" id="SSF48464">
    <property type="entry name" value="ENTH/VHS domain"/>
    <property type="match status" value="1"/>
</dbReference>
<dbReference type="Proteomes" id="UP000681722">
    <property type="component" value="Unassembled WGS sequence"/>
</dbReference>
<dbReference type="PANTHER" id="PTHR12276:SF45">
    <property type="entry name" value="CLATHRIN INTERACTOR 1"/>
    <property type="match status" value="1"/>
</dbReference>
<evidence type="ECO:0000313" key="4">
    <source>
        <dbReference type="EMBL" id="CAF3655410.1"/>
    </source>
</evidence>
<dbReference type="GO" id="GO:0006897">
    <property type="term" value="P:endocytosis"/>
    <property type="evidence" value="ECO:0007669"/>
    <property type="project" value="TreeGrafter"/>
</dbReference>
<dbReference type="InterPro" id="IPR008942">
    <property type="entry name" value="ENTH_VHS"/>
</dbReference>
<comment type="caution">
    <text evidence="3">The sequence shown here is derived from an EMBL/GenBank/DDBJ whole genome shotgun (WGS) entry which is preliminary data.</text>
</comment>
<feature type="compositionally biased region" description="Polar residues" evidence="1">
    <location>
        <begin position="561"/>
        <end position="593"/>
    </location>
</feature>
<dbReference type="AlphaFoldDB" id="A0A813X566"/>
<dbReference type="Pfam" id="PF01417">
    <property type="entry name" value="ENTH"/>
    <property type="match status" value="1"/>
</dbReference>
<keyword evidence="5" id="KW-1185">Reference proteome</keyword>
<dbReference type="EMBL" id="CAJNOQ010001099">
    <property type="protein sequence ID" value="CAF0867960.1"/>
    <property type="molecule type" value="Genomic_DNA"/>
</dbReference>
<name>A0A813X566_9BILA</name>
<dbReference type="GO" id="GO:0030276">
    <property type="term" value="F:clathrin binding"/>
    <property type="evidence" value="ECO:0007669"/>
    <property type="project" value="TreeGrafter"/>
</dbReference>
<feature type="compositionally biased region" description="Acidic residues" evidence="1">
    <location>
        <begin position="252"/>
        <end position="261"/>
    </location>
</feature>
<feature type="domain" description="ENTH" evidence="2">
    <location>
        <begin position="29"/>
        <end position="162"/>
    </location>
</feature>
<reference evidence="3" key="1">
    <citation type="submission" date="2021-02" db="EMBL/GenBank/DDBJ databases">
        <authorList>
            <person name="Nowell W R."/>
        </authorList>
    </citation>
    <scope>NUCLEOTIDE SEQUENCE</scope>
</reference>
<feature type="region of interest" description="Disordered" evidence="1">
    <location>
        <begin position="245"/>
        <end position="327"/>
    </location>
</feature>
<dbReference type="GO" id="GO:0030125">
    <property type="term" value="C:clathrin vesicle coat"/>
    <property type="evidence" value="ECO:0007669"/>
    <property type="project" value="TreeGrafter"/>
</dbReference>
<feature type="compositionally biased region" description="Basic and acidic residues" evidence="1">
    <location>
        <begin position="160"/>
        <end position="172"/>
    </location>
</feature>
<feature type="region of interest" description="Disordered" evidence="1">
    <location>
        <begin position="160"/>
        <end position="222"/>
    </location>
</feature>
<feature type="compositionally biased region" description="Basic and acidic residues" evidence="1">
    <location>
        <begin position="180"/>
        <end position="190"/>
    </location>
</feature>
<accession>A0A813X566</accession>
<sequence length="602" mass="68555">MDAFNKLNLGSYLPTMPYKVREMVDKVTNIVMNYTEAEAKIVEATNDESWGPPGKLLQEISQLSYSYEHYSEVMGMLWKRMFQSEKKFWRRTYKSLLVLLYLLKNGGEKVVTSTREHLYDLKSLESFSYSDDHGKDQGINVRHKVKEIIEFVQDDDRLRDERKKAKTNRDKYVGMSGESQSHRYGDRYNDYDYSDESPKTNGSKRNKDFAELDGPWRSTNPGIIEDCVHKVEDVAQKVKELVLEQRRTSYDDGPDFSDDDDRPSNRRQTEFTDSASTYRKDNIDNYRDRKSKDIDYEFNENQQEKATAKSKQSTSKNEVKQSVKTSVSPVQLPKPVVQPVTPQIDLLTSDDFTPFHEAPITQQIDDDFGHFHEATTQSVQQPPLFVNNLNPTTPKTTQPASNQLLFDPFEPFLSSPSSTNNVSPASIVQPLQPSSTTSPIQNFDFFTSLPLSQPQQAQVPQLFNQTQTPQFNAFQPSTQSPMMSTNSNQFIQRPQGGIITSNNSFDAAFKNNSSLPVQQQELSGKQNTWSDLNDKLDISLNTLSPYSRGQKQQQSLPINQLANNGFQSPTKSGFPSMNAQLSQRPNTNTNQNMGGIRPPLLK</sequence>